<comment type="caution">
    <text evidence="2">The sequence shown here is derived from an EMBL/GenBank/DDBJ whole genome shotgun (WGS) entry which is preliminary data.</text>
</comment>
<evidence type="ECO:0000313" key="2">
    <source>
        <dbReference type="EMBL" id="TKW50083.1"/>
    </source>
</evidence>
<keyword evidence="3" id="KW-1185">Reference proteome</keyword>
<gene>
    <name evidence="2" type="ORF">CTA1_4355</name>
</gene>
<feature type="region of interest" description="Disordered" evidence="1">
    <location>
        <begin position="171"/>
        <end position="224"/>
    </location>
</feature>
<protein>
    <submittedName>
        <fullName evidence="2">Uncharacterized protein</fullName>
    </submittedName>
</protein>
<dbReference type="Proteomes" id="UP000310108">
    <property type="component" value="Unassembled WGS sequence"/>
</dbReference>
<sequence length="389" mass="42016">MPRPSTLKAPTPTSPRSAASALAAFRQELMDRLPIFISAGYRNAIRDIMQANVDVPNLNCRLRWIVEAAYHNNTEPMPHEVVTLGLFFDSGALEGYPLCVRRRFYAKNPALACHMHDCSLQGLVGNHDAKVRAGGIQAPTVVFRDGRDDEHTASLATLGYGVVNHAKAAARCEKRPASDVDNLSPPTRRSPPNAAASIPGNPSSSHVSPIPVGPASPFSLGIQDTRNAPVPANILGSSSENPGTVAERVSNARLASLDARIAEHHQQTHDKLRQAAALREEHAKMAVRQPLRDDGAGIRDLAAYVAESHGLAARAIQQQEEAVISAVELSRLESERADEGLKALSQRVVFVQGVAVLTARNLRRERRMLASDSAQRLAPATAVKVEREQ</sequence>
<proteinExistence type="predicted"/>
<evidence type="ECO:0000313" key="3">
    <source>
        <dbReference type="Proteomes" id="UP000310108"/>
    </source>
</evidence>
<dbReference type="EMBL" id="PJEX01000441">
    <property type="protein sequence ID" value="TKW50083.1"/>
    <property type="molecule type" value="Genomic_DNA"/>
</dbReference>
<dbReference type="AlphaFoldDB" id="A0A4U6X554"/>
<name>A0A4U6X554_9PEZI</name>
<accession>A0A4U6X554</accession>
<evidence type="ECO:0000256" key="1">
    <source>
        <dbReference type="SAM" id="MobiDB-lite"/>
    </source>
</evidence>
<reference evidence="2 3" key="1">
    <citation type="journal article" date="2019" name="PLoS ONE">
        <title>Comparative genome analysis indicates high evolutionary potential of pathogenicity genes in Colletotrichum tanaceti.</title>
        <authorList>
            <person name="Lelwala R.V."/>
            <person name="Korhonen P.K."/>
            <person name="Young N.D."/>
            <person name="Scott J.B."/>
            <person name="Ades P.A."/>
            <person name="Gasser R.B."/>
            <person name="Taylor P.W.J."/>
        </authorList>
    </citation>
    <scope>NUCLEOTIDE SEQUENCE [LARGE SCALE GENOMIC DNA]</scope>
    <source>
        <strain evidence="2">BRIP57314</strain>
    </source>
</reference>
<organism evidence="2 3">
    <name type="scientific">Colletotrichum tanaceti</name>
    <dbReference type="NCBI Taxonomy" id="1306861"/>
    <lineage>
        <taxon>Eukaryota</taxon>
        <taxon>Fungi</taxon>
        <taxon>Dikarya</taxon>
        <taxon>Ascomycota</taxon>
        <taxon>Pezizomycotina</taxon>
        <taxon>Sordariomycetes</taxon>
        <taxon>Hypocreomycetidae</taxon>
        <taxon>Glomerellales</taxon>
        <taxon>Glomerellaceae</taxon>
        <taxon>Colletotrichum</taxon>
        <taxon>Colletotrichum destructivum species complex</taxon>
    </lineage>
</organism>
<dbReference type="OrthoDB" id="4817109at2759"/>